<protein>
    <submittedName>
        <fullName evidence="3">Uncharacterized protein</fullName>
    </submittedName>
</protein>
<sequence>MTSLFRMDAVRLPIHTRSRRLRENRQILTNQAEHLSAGPLITAAAHTKVFKPYASSKITTINRITDAGISNPQAIHGGGTRDSTLRSSHNSRGGRALVFVDVPQHPDPAVRKMMAKPLKPRVHFALQHSSKQISRAISSAADTGLSHLRRRVPESPPNSSLDNGSSSDEALSSSLEAHSSFIRALTPFLDYNGGPLNSNHLRMRQLPAGSRRTTFLPSPSPSSGFQTPIRTRLSKRLYKSHSRTLLTATSTTDHAKINTARRLADISELFDFRCNLLALVVFVSKLLLGFLLSCLVLVIFFWIKLVL</sequence>
<reference evidence="3 4" key="1">
    <citation type="journal article" date="2012" name="Appl. Environ. Microbiol.">
        <title>Short-read sequencing for genomic analysis of the brown rot fungus Fibroporia radiculosa.</title>
        <authorList>
            <person name="Tang J.D."/>
            <person name="Perkins A.D."/>
            <person name="Sonstegard T.S."/>
            <person name="Schroeder S.G."/>
            <person name="Burgess S.C."/>
            <person name="Diehl S.V."/>
        </authorList>
    </citation>
    <scope>NUCLEOTIDE SEQUENCE [LARGE SCALE GENOMIC DNA]</scope>
    <source>
        <strain evidence="3 4">TFFH 294</strain>
    </source>
</reference>
<feature type="region of interest" description="Disordered" evidence="1">
    <location>
        <begin position="149"/>
        <end position="172"/>
    </location>
</feature>
<evidence type="ECO:0000313" key="4">
    <source>
        <dbReference type="Proteomes" id="UP000006352"/>
    </source>
</evidence>
<name>J4H3D3_9APHY</name>
<accession>J4H3D3</accession>
<keyword evidence="4" id="KW-1185">Reference proteome</keyword>
<evidence type="ECO:0000256" key="1">
    <source>
        <dbReference type="SAM" id="MobiDB-lite"/>
    </source>
</evidence>
<keyword evidence="2" id="KW-0472">Membrane</keyword>
<evidence type="ECO:0000256" key="2">
    <source>
        <dbReference type="SAM" id="Phobius"/>
    </source>
</evidence>
<organism evidence="3 4">
    <name type="scientific">Fibroporia radiculosa</name>
    <dbReference type="NCBI Taxonomy" id="599839"/>
    <lineage>
        <taxon>Eukaryota</taxon>
        <taxon>Fungi</taxon>
        <taxon>Dikarya</taxon>
        <taxon>Basidiomycota</taxon>
        <taxon>Agaricomycotina</taxon>
        <taxon>Agaricomycetes</taxon>
        <taxon>Polyporales</taxon>
        <taxon>Fibroporiaceae</taxon>
        <taxon>Fibroporia</taxon>
    </lineage>
</organism>
<proteinExistence type="predicted"/>
<keyword evidence="2" id="KW-0812">Transmembrane</keyword>
<feature type="transmembrane region" description="Helical" evidence="2">
    <location>
        <begin position="276"/>
        <end position="303"/>
    </location>
</feature>
<gene>
    <name evidence="3" type="ORF">FIBRA_05194</name>
</gene>
<dbReference type="AlphaFoldDB" id="J4H3D3"/>
<dbReference type="Proteomes" id="UP000006352">
    <property type="component" value="Unassembled WGS sequence"/>
</dbReference>
<dbReference type="GeneID" id="24097985"/>
<dbReference type="EMBL" id="HE797101">
    <property type="protein sequence ID" value="CCM03074.1"/>
    <property type="molecule type" value="Genomic_DNA"/>
</dbReference>
<dbReference type="InParanoid" id="J4H3D3"/>
<evidence type="ECO:0000313" key="3">
    <source>
        <dbReference type="EMBL" id="CCM03074.1"/>
    </source>
</evidence>
<keyword evidence="2" id="KW-1133">Transmembrane helix</keyword>
<dbReference type="HOGENOM" id="CLU_906246_0_0_1"/>
<dbReference type="RefSeq" id="XP_012182357.1">
    <property type="nucleotide sequence ID" value="XM_012326967.1"/>
</dbReference>